<feature type="transmembrane region" description="Helical" evidence="1">
    <location>
        <begin position="21"/>
        <end position="44"/>
    </location>
</feature>
<keyword evidence="1" id="KW-0812">Transmembrane</keyword>
<feature type="transmembrane region" description="Helical" evidence="1">
    <location>
        <begin position="143"/>
        <end position="161"/>
    </location>
</feature>
<dbReference type="AlphaFoldDB" id="A0A841Q9J8"/>
<gene>
    <name evidence="3" type="ORF">HNQ94_003593</name>
</gene>
<reference evidence="3 4" key="1">
    <citation type="submission" date="2020-08" db="EMBL/GenBank/DDBJ databases">
        <title>Genomic Encyclopedia of Type Strains, Phase IV (KMG-IV): sequencing the most valuable type-strain genomes for metagenomic binning, comparative biology and taxonomic classification.</title>
        <authorList>
            <person name="Goeker M."/>
        </authorList>
    </citation>
    <scope>NUCLEOTIDE SEQUENCE [LARGE SCALE GENOMIC DNA]</scope>
    <source>
        <strain evidence="3 4">DSM 19612</strain>
    </source>
</reference>
<feature type="transmembrane region" description="Helical" evidence="1">
    <location>
        <begin position="119"/>
        <end position="137"/>
    </location>
</feature>
<keyword evidence="1" id="KW-1133">Transmembrane helix</keyword>
<dbReference type="GO" id="GO:0050380">
    <property type="term" value="F:undecaprenyl-diphosphatase activity"/>
    <property type="evidence" value="ECO:0007669"/>
    <property type="project" value="UniProtKB-EC"/>
</dbReference>
<dbReference type="EMBL" id="JACHGH010000015">
    <property type="protein sequence ID" value="MBB6455098.1"/>
    <property type="molecule type" value="Genomic_DNA"/>
</dbReference>
<dbReference type="SUPFAM" id="SSF48317">
    <property type="entry name" value="Acid phosphatase/Vanadium-dependent haloperoxidase"/>
    <property type="match status" value="1"/>
</dbReference>
<organism evidence="3 4">
    <name type="scientific">Salirhabdus euzebyi</name>
    <dbReference type="NCBI Taxonomy" id="394506"/>
    <lineage>
        <taxon>Bacteria</taxon>
        <taxon>Bacillati</taxon>
        <taxon>Bacillota</taxon>
        <taxon>Bacilli</taxon>
        <taxon>Bacillales</taxon>
        <taxon>Bacillaceae</taxon>
        <taxon>Salirhabdus</taxon>
    </lineage>
</organism>
<evidence type="ECO:0000313" key="4">
    <source>
        <dbReference type="Proteomes" id="UP000581688"/>
    </source>
</evidence>
<evidence type="ECO:0000259" key="2">
    <source>
        <dbReference type="SMART" id="SM00014"/>
    </source>
</evidence>
<proteinExistence type="predicted"/>
<name>A0A841Q9J8_9BACI</name>
<feature type="transmembrane region" description="Helical" evidence="1">
    <location>
        <begin position="50"/>
        <end position="68"/>
    </location>
</feature>
<keyword evidence="4" id="KW-1185">Reference proteome</keyword>
<protein>
    <submittedName>
        <fullName evidence="3">Undecaprenyl-diphosphatase</fullName>
        <ecNumber evidence="3">3.6.1.27</ecNumber>
    </submittedName>
</protein>
<accession>A0A841Q9J8</accession>
<dbReference type="InterPro" id="IPR000326">
    <property type="entry name" value="PAP2/HPO"/>
</dbReference>
<keyword evidence="3" id="KW-0378">Hydrolase</keyword>
<dbReference type="Pfam" id="PF01569">
    <property type="entry name" value="PAP2"/>
    <property type="match status" value="1"/>
</dbReference>
<dbReference type="EC" id="3.6.1.27" evidence="3"/>
<dbReference type="InterPro" id="IPR036938">
    <property type="entry name" value="PAP2/HPO_sf"/>
</dbReference>
<dbReference type="RefSeq" id="WP_174497573.1">
    <property type="nucleotide sequence ID" value="NZ_CADDWK010000016.1"/>
</dbReference>
<keyword evidence="1" id="KW-0472">Membrane</keyword>
<dbReference type="PANTHER" id="PTHR14969:SF13">
    <property type="entry name" value="AT30094P"/>
    <property type="match status" value="1"/>
</dbReference>
<dbReference type="SMART" id="SM00014">
    <property type="entry name" value="acidPPc"/>
    <property type="match status" value="1"/>
</dbReference>
<evidence type="ECO:0000313" key="3">
    <source>
        <dbReference type="EMBL" id="MBB6455098.1"/>
    </source>
</evidence>
<dbReference type="Gene3D" id="1.20.144.10">
    <property type="entry name" value="Phosphatidic acid phosphatase type 2/haloperoxidase"/>
    <property type="match status" value="2"/>
</dbReference>
<evidence type="ECO:0000256" key="1">
    <source>
        <dbReference type="SAM" id="Phobius"/>
    </source>
</evidence>
<feature type="domain" description="Phosphatidic acid phosphatase type 2/haloperoxidase" evidence="2">
    <location>
        <begin position="50"/>
        <end position="158"/>
    </location>
</feature>
<dbReference type="Proteomes" id="UP000581688">
    <property type="component" value="Unassembled WGS sequence"/>
</dbReference>
<dbReference type="PANTHER" id="PTHR14969">
    <property type="entry name" value="SPHINGOSINE-1-PHOSPHATE PHOSPHOHYDROLASE"/>
    <property type="match status" value="1"/>
</dbReference>
<sequence>MDLSVFQSIHNLARKNELLDSIMIFFSDWGIVLFIGIIFSLFIFSPTRKVGLIGFLSLVAGLLINRILKILFDRPRPFMEHDIDLLIPKDPSPSFPSDQALIAGIFATTFWLLGPRYRWPALILAVLVLFSRVLVGHHYPSDVLVGLLLGALFTFIITMSFKRKSKQSHNTLTI</sequence>
<comment type="caution">
    <text evidence="3">The sequence shown here is derived from an EMBL/GenBank/DDBJ whole genome shotgun (WGS) entry which is preliminary data.</text>
</comment>